<protein>
    <submittedName>
        <fullName evidence="2">Transporter</fullName>
    </submittedName>
</protein>
<comment type="caution">
    <text evidence="2">The sequence shown here is derived from an EMBL/GenBank/DDBJ whole genome shotgun (WGS) entry which is preliminary data.</text>
</comment>
<organism evidence="2 3">
    <name type="scientific">Peribacillus butanolivorans</name>
    <dbReference type="NCBI Taxonomy" id="421767"/>
    <lineage>
        <taxon>Bacteria</taxon>
        <taxon>Bacillati</taxon>
        <taxon>Bacillota</taxon>
        <taxon>Bacilli</taxon>
        <taxon>Bacillales</taxon>
        <taxon>Bacillaceae</taxon>
        <taxon>Peribacillus</taxon>
    </lineage>
</organism>
<gene>
    <name evidence="2" type="ORF">CN689_08370</name>
</gene>
<proteinExistence type="predicted"/>
<evidence type="ECO:0000256" key="1">
    <source>
        <dbReference type="SAM" id="MobiDB-lite"/>
    </source>
</evidence>
<evidence type="ECO:0000313" key="2">
    <source>
        <dbReference type="EMBL" id="PEJ35311.1"/>
    </source>
</evidence>
<accession>A0AAX0S8F4</accession>
<dbReference type="EMBL" id="NUEQ01000013">
    <property type="protein sequence ID" value="PEJ35311.1"/>
    <property type="molecule type" value="Genomic_DNA"/>
</dbReference>
<evidence type="ECO:0000313" key="3">
    <source>
        <dbReference type="Proteomes" id="UP000220106"/>
    </source>
</evidence>
<feature type="region of interest" description="Disordered" evidence="1">
    <location>
        <begin position="1"/>
        <end position="69"/>
    </location>
</feature>
<feature type="non-terminal residue" evidence="2">
    <location>
        <position position="1"/>
    </location>
</feature>
<name>A0AAX0S8F4_9BACI</name>
<dbReference type="AlphaFoldDB" id="A0AAX0S8F4"/>
<dbReference type="Proteomes" id="UP000220106">
    <property type="component" value="Unassembled WGS sequence"/>
</dbReference>
<sequence length="145" mass="15516">GGQPPPRPPQGGGGQPPPRPPQGGGGQPPPRPPQGGGGQPPPRPPQGGGGQPPPRPPQGGGPPHKAPPLFIPQFPGGMIKAIDAGSMKGCLYQNTYVWLINGRSFWFYPTYVGYNSVAGYRWRRSQQRWAYYGTDASEIRSFQCY</sequence>
<reference evidence="2 3" key="1">
    <citation type="submission" date="2017-09" db="EMBL/GenBank/DDBJ databases">
        <title>Large-scale bioinformatics analysis of Bacillus genomes uncovers conserved roles of natural products in bacterial physiology.</title>
        <authorList>
            <consortium name="Agbiome Team Llc"/>
            <person name="Bleich R.M."/>
            <person name="Kirk G.J."/>
            <person name="Santa Maria K.C."/>
            <person name="Allen S.E."/>
            <person name="Farag S."/>
            <person name="Shank E.A."/>
            <person name="Bowers A."/>
        </authorList>
    </citation>
    <scope>NUCLEOTIDE SEQUENCE [LARGE SCALE GENOMIC DNA]</scope>
    <source>
        <strain evidence="2 3">AFS003229</strain>
    </source>
</reference>